<comment type="similarity">
    <text evidence="3 10">Belongs to the glycosyltransferase 22 family.</text>
</comment>
<reference evidence="12" key="1">
    <citation type="submission" date="2020-11" db="EMBL/GenBank/DDBJ databases">
        <authorList>
            <consortium name="DOE Joint Genome Institute"/>
            <person name="Ahrendt S."/>
            <person name="Riley R."/>
            <person name="Andreopoulos W."/>
            <person name="Labutti K."/>
            <person name="Pangilinan J."/>
            <person name="Ruiz-Duenas F.J."/>
            <person name="Barrasa J.M."/>
            <person name="Sanchez-Garcia M."/>
            <person name="Camarero S."/>
            <person name="Miyauchi S."/>
            <person name="Serrano A."/>
            <person name="Linde D."/>
            <person name="Babiker R."/>
            <person name="Drula E."/>
            <person name="Ayuso-Fernandez I."/>
            <person name="Pacheco R."/>
            <person name="Padilla G."/>
            <person name="Ferreira P."/>
            <person name="Barriuso J."/>
            <person name="Kellner H."/>
            <person name="Castanera R."/>
            <person name="Alfaro M."/>
            <person name="Ramirez L."/>
            <person name="Pisabarro A.G."/>
            <person name="Kuo A."/>
            <person name="Tritt A."/>
            <person name="Lipzen A."/>
            <person name="He G."/>
            <person name="Yan M."/>
            <person name="Ng V."/>
            <person name="Cullen D."/>
            <person name="Martin F."/>
            <person name="Rosso M.-N."/>
            <person name="Henrissat B."/>
            <person name="Hibbett D."/>
            <person name="Martinez A.T."/>
            <person name="Grigoriev I.V."/>
        </authorList>
    </citation>
    <scope>NUCLEOTIDE SEQUENCE</scope>
    <source>
        <strain evidence="12">MF-IS2</strain>
    </source>
</reference>
<evidence type="ECO:0000256" key="4">
    <source>
        <dbReference type="ARBA" id="ARBA00022676"/>
    </source>
</evidence>
<evidence type="ECO:0000256" key="7">
    <source>
        <dbReference type="ARBA" id="ARBA00022824"/>
    </source>
</evidence>
<dbReference type="AlphaFoldDB" id="A0A9P5XMJ4"/>
<keyword evidence="13" id="KW-1185">Reference proteome</keyword>
<name>A0A9P5XMJ4_9AGAR</name>
<feature type="transmembrane region" description="Helical" evidence="10">
    <location>
        <begin position="102"/>
        <end position="121"/>
    </location>
</feature>
<comment type="pathway">
    <text evidence="2">Protein modification; protein glycosylation.</text>
</comment>
<dbReference type="Pfam" id="PF03901">
    <property type="entry name" value="Glyco_transf_22"/>
    <property type="match status" value="1"/>
</dbReference>
<dbReference type="OrthoDB" id="497541at2759"/>
<dbReference type="InterPro" id="IPR005599">
    <property type="entry name" value="GPI_mannosylTrfase"/>
</dbReference>
<evidence type="ECO:0000313" key="13">
    <source>
        <dbReference type="Proteomes" id="UP000807342"/>
    </source>
</evidence>
<sequence>MASGIQTLRFRGPENKEPAKPQPEPRHSGILQDQLRRAQRRPWTPKFSVAIRIMLLVRAFGAMYSNIDDCDEVFNFWEPLHFLDRGYGFQTWEVTPQHAIRSWAYILLHLFPATLVHFMLGPGKRPAFFAVRYLLAIVSTVAECAFYRTVVSKINERVGRYLYFMMLFNAGMWNASTAFLPSSFAMYTTAFAFSYALEPATLSNKRRTLVATVFFALGAIVGWPFALAISIPFVFEELFVYGGDRVSPQVKNSWLVQRWTRFLTVVLAAALIFIPVIGIDSLAYGRLTAVPWNIVKYNIFGGSERGPDLYGTSPWYYYIHNLLLNFNYLLPLALISLPALAVTYVVDHKRLGFVTPSNDQSSPFTLLALRLAPFYLWLTILTAQAHKEERFMFPAYPLLCFNAAVTLYLVRGWMEVAFVKVTKSPYQASRTLLFRNFTLSLVVGTSFLSLCRIRAMWVYYHAPLSVMSNFESVELPQLLNNTGLLPVFPPGTPEEDIPVIDLAPLKHFDLVLCFGKEWHRFSGHYLVPTGIRVEFIKSDFRGQLPRHFQQTLAGTDTSSNSLWFRPQTRYVPTDVNDLNKEDSSRYVLPETCDYLIDLDFPLHPAESPLEPRYAAETKVWERAICKPFLDARHSSLLTRTLWLPGEAWQAQNEFGDYCLLKNKVLLKSKQEKVRRLVRE</sequence>
<dbReference type="GO" id="GO:0005789">
    <property type="term" value="C:endoplasmic reticulum membrane"/>
    <property type="evidence" value="ECO:0007669"/>
    <property type="project" value="UniProtKB-SubCell"/>
</dbReference>
<evidence type="ECO:0000256" key="11">
    <source>
        <dbReference type="SAM" id="MobiDB-lite"/>
    </source>
</evidence>
<feature type="transmembrane region" description="Helical" evidence="10">
    <location>
        <begin position="395"/>
        <end position="413"/>
    </location>
</feature>
<dbReference type="PANTHER" id="PTHR22760">
    <property type="entry name" value="GLYCOSYLTRANSFERASE"/>
    <property type="match status" value="1"/>
</dbReference>
<evidence type="ECO:0000256" key="9">
    <source>
        <dbReference type="ARBA" id="ARBA00023136"/>
    </source>
</evidence>
<feature type="region of interest" description="Disordered" evidence="11">
    <location>
        <begin position="1"/>
        <end position="38"/>
    </location>
</feature>
<feature type="transmembrane region" description="Helical" evidence="10">
    <location>
        <begin position="326"/>
        <end position="346"/>
    </location>
</feature>
<evidence type="ECO:0000256" key="3">
    <source>
        <dbReference type="ARBA" id="ARBA00007063"/>
    </source>
</evidence>
<evidence type="ECO:0000256" key="6">
    <source>
        <dbReference type="ARBA" id="ARBA00022692"/>
    </source>
</evidence>
<protein>
    <recommendedName>
        <fullName evidence="10">Mannosyltransferase</fullName>
        <ecNumber evidence="10">2.4.1.-</ecNumber>
    </recommendedName>
</protein>
<keyword evidence="7 10" id="KW-0256">Endoplasmic reticulum</keyword>
<evidence type="ECO:0000256" key="1">
    <source>
        <dbReference type="ARBA" id="ARBA00004477"/>
    </source>
</evidence>
<comment type="caution">
    <text evidence="12">The sequence shown here is derived from an EMBL/GenBank/DDBJ whole genome shotgun (WGS) entry which is preliminary data.</text>
</comment>
<feature type="transmembrane region" description="Helical" evidence="10">
    <location>
        <begin position="433"/>
        <end position="451"/>
    </location>
</feature>
<evidence type="ECO:0000256" key="10">
    <source>
        <dbReference type="RuleBase" id="RU363075"/>
    </source>
</evidence>
<evidence type="ECO:0000256" key="2">
    <source>
        <dbReference type="ARBA" id="ARBA00004922"/>
    </source>
</evidence>
<feature type="transmembrane region" description="Helical" evidence="10">
    <location>
        <begin position="171"/>
        <end position="197"/>
    </location>
</feature>
<keyword evidence="5" id="KW-0808">Transferase</keyword>
<feature type="transmembrane region" description="Helical" evidence="10">
    <location>
        <begin position="133"/>
        <end position="151"/>
    </location>
</feature>
<dbReference type="EMBL" id="MU151056">
    <property type="protein sequence ID" value="KAF9454158.1"/>
    <property type="molecule type" value="Genomic_DNA"/>
</dbReference>
<feature type="non-terminal residue" evidence="12">
    <location>
        <position position="679"/>
    </location>
</feature>
<accession>A0A9P5XMJ4</accession>
<keyword evidence="4 10" id="KW-0328">Glycosyltransferase</keyword>
<feature type="transmembrane region" description="Helical" evidence="10">
    <location>
        <begin position="209"/>
        <end position="235"/>
    </location>
</feature>
<feature type="transmembrane region" description="Helical" evidence="10">
    <location>
        <begin position="366"/>
        <end position="383"/>
    </location>
</feature>
<feature type="transmembrane region" description="Helical" evidence="10">
    <location>
        <begin position="49"/>
        <end position="67"/>
    </location>
</feature>
<evidence type="ECO:0000313" key="12">
    <source>
        <dbReference type="EMBL" id="KAF9454158.1"/>
    </source>
</evidence>
<keyword evidence="6 10" id="KW-0812">Transmembrane</keyword>
<feature type="compositionally biased region" description="Basic and acidic residues" evidence="11">
    <location>
        <begin position="11"/>
        <end position="27"/>
    </location>
</feature>
<gene>
    <name evidence="12" type="ORF">P691DRAFT_693285</name>
</gene>
<keyword evidence="9 10" id="KW-0472">Membrane</keyword>
<dbReference type="GO" id="GO:0006487">
    <property type="term" value="P:protein N-linked glycosylation"/>
    <property type="evidence" value="ECO:0007669"/>
    <property type="project" value="TreeGrafter"/>
</dbReference>
<comment type="subcellular location">
    <subcellularLocation>
        <location evidence="1 10">Endoplasmic reticulum membrane</location>
        <topology evidence="1 10">Multi-pass membrane protein</topology>
    </subcellularLocation>
</comment>
<dbReference type="GO" id="GO:0000026">
    <property type="term" value="F:alpha-1,2-mannosyltransferase activity"/>
    <property type="evidence" value="ECO:0007669"/>
    <property type="project" value="TreeGrafter"/>
</dbReference>
<keyword evidence="8 10" id="KW-1133">Transmembrane helix</keyword>
<evidence type="ECO:0000256" key="8">
    <source>
        <dbReference type="ARBA" id="ARBA00022989"/>
    </source>
</evidence>
<dbReference type="PANTHER" id="PTHR22760:SF2">
    <property type="entry name" value="ALPHA-1,2-MANNOSYLTRANSFERASE ALG9"/>
    <property type="match status" value="1"/>
</dbReference>
<feature type="transmembrane region" description="Helical" evidence="10">
    <location>
        <begin position="259"/>
        <end position="279"/>
    </location>
</feature>
<proteinExistence type="inferred from homology"/>
<organism evidence="12 13">
    <name type="scientific">Macrolepiota fuliginosa MF-IS2</name>
    <dbReference type="NCBI Taxonomy" id="1400762"/>
    <lineage>
        <taxon>Eukaryota</taxon>
        <taxon>Fungi</taxon>
        <taxon>Dikarya</taxon>
        <taxon>Basidiomycota</taxon>
        <taxon>Agaricomycotina</taxon>
        <taxon>Agaricomycetes</taxon>
        <taxon>Agaricomycetidae</taxon>
        <taxon>Agaricales</taxon>
        <taxon>Agaricineae</taxon>
        <taxon>Agaricaceae</taxon>
        <taxon>Macrolepiota</taxon>
    </lineage>
</organism>
<evidence type="ECO:0000256" key="5">
    <source>
        <dbReference type="ARBA" id="ARBA00022679"/>
    </source>
</evidence>
<dbReference type="Proteomes" id="UP000807342">
    <property type="component" value="Unassembled WGS sequence"/>
</dbReference>
<dbReference type="EC" id="2.4.1.-" evidence="10"/>